<dbReference type="InterPro" id="IPR013556">
    <property type="entry name" value="Flag_M-ring_C"/>
</dbReference>
<proteinExistence type="inferred from homology"/>
<protein>
    <recommendedName>
        <fullName evidence="9">Flagellar M-ring protein</fullName>
    </recommendedName>
</protein>
<comment type="caution">
    <text evidence="14">The sequence shown here is derived from an EMBL/GenBank/DDBJ whole genome shotgun (WGS) entry which is preliminary data.</text>
</comment>
<dbReference type="PANTHER" id="PTHR30046:SF0">
    <property type="entry name" value="FLAGELLAR M-RING PROTEIN"/>
    <property type="match status" value="1"/>
</dbReference>
<evidence type="ECO:0000256" key="9">
    <source>
        <dbReference type="PIRNR" id="PIRNR004862"/>
    </source>
</evidence>
<dbReference type="Proteomes" id="UP000622580">
    <property type="component" value="Unassembled WGS sequence"/>
</dbReference>
<accession>A0A941D286</accession>
<keyword evidence="8 9" id="KW-0975">Bacterial flagellum</keyword>
<dbReference type="GO" id="GO:0009431">
    <property type="term" value="C:bacterial-type flagellum basal body, MS ring"/>
    <property type="evidence" value="ECO:0007669"/>
    <property type="project" value="InterPro"/>
</dbReference>
<evidence type="ECO:0000256" key="4">
    <source>
        <dbReference type="ARBA" id="ARBA00022475"/>
    </source>
</evidence>
<comment type="similarity">
    <text evidence="3 9">Belongs to the FliF family.</text>
</comment>
<sequence length="553" mass="57946">MNSFVAALQRFGIGRLAAMLGVGIGVVAAVVALTMNLGQPKSLLYSNLDLKEASSITAALDQANVKYEVKGDGSTIMVGRDEVASTRLLLSAKGLPTSGSVGYEIFDNANAMGQTDFVQQLNRQRALEGELARTIQALDGITSARVHLVLPKRELFEEEAEQPSASVSIGVGGREPSADQVRAMQNLVAGAVPNLKPDRVTVVDQHAKTLSGGEAGDAMAADGRKSDVEQRITKTIKTLVEGMVGAGKARVNVTADLDLSRITIAEEKFDPDGQVIRSESTTEQTAKENSPTSSGQVSAAANIPGAPGADTDNSVSNSGSTESTTNYEISKTTRTEVKEPGQLKRISVAVAVDGITAPGKDGKPGAYTPRSAQEMQRLEQLVRTAVGYDQARGDQVTVVNVRFPSTVDADGVTAASPLMGFDKNDIMRAAELGVMAIVALAMMIFVVRPMLGGGGGRGGVVGNGLPALTMASAPQMTRIITTADGQPMQVAVDPNTGQSLALPGPGNELESRIDIARIEGQVKASSVKRVAEFVDTHPEESVSLLRTWLHETT</sequence>
<keyword evidence="4" id="KW-1003">Cell membrane</keyword>
<feature type="compositionally biased region" description="Polar residues" evidence="10">
    <location>
        <begin position="311"/>
        <end position="330"/>
    </location>
</feature>
<dbReference type="GO" id="GO:0005886">
    <property type="term" value="C:plasma membrane"/>
    <property type="evidence" value="ECO:0007669"/>
    <property type="project" value="UniProtKB-SubCell"/>
</dbReference>
<name>A0A941D286_9CAUL</name>
<evidence type="ECO:0000256" key="8">
    <source>
        <dbReference type="ARBA" id="ARBA00023143"/>
    </source>
</evidence>
<reference evidence="14" key="1">
    <citation type="submission" date="2021-04" db="EMBL/GenBank/DDBJ databases">
        <title>Draft genome assembly of strain Phenylobacterium sp. 20VBR1 using MiniION and Illumina platforms.</title>
        <authorList>
            <person name="Thomas F.A."/>
            <person name="Krishnan K.P."/>
            <person name="Sinha R.K."/>
        </authorList>
    </citation>
    <scope>NUCLEOTIDE SEQUENCE</scope>
    <source>
        <strain evidence="14">20VBR1</strain>
    </source>
</reference>
<evidence type="ECO:0000259" key="13">
    <source>
        <dbReference type="Pfam" id="PF08345"/>
    </source>
</evidence>
<dbReference type="AlphaFoldDB" id="A0A941D286"/>
<feature type="transmembrane region" description="Helical" evidence="11">
    <location>
        <begin position="12"/>
        <end position="35"/>
    </location>
</feature>
<dbReference type="PANTHER" id="PTHR30046">
    <property type="entry name" value="FLAGELLAR M-RING PROTEIN"/>
    <property type="match status" value="1"/>
</dbReference>
<feature type="region of interest" description="Disordered" evidence="10">
    <location>
        <begin position="273"/>
        <end position="340"/>
    </location>
</feature>
<dbReference type="GO" id="GO:0003774">
    <property type="term" value="F:cytoskeletal motor activity"/>
    <property type="evidence" value="ECO:0007669"/>
    <property type="project" value="InterPro"/>
</dbReference>
<feature type="compositionally biased region" description="Basic and acidic residues" evidence="10">
    <location>
        <begin position="331"/>
        <end position="340"/>
    </location>
</feature>
<dbReference type="InterPro" id="IPR006182">
    <property type="entry name" value="FliF_N_dom"/>
</dbReference>
<evidence type="ECO:0000256" key="11">
    <source>
        <dbReference type="SAM" id="Phobius"/>
    </source>
</evidence>
<evidence type="ECO:0000313" key="14">
    <source>
        <dbReference type="EMBL" id="MBR7618938.1"/>
    </source>
</evidence>
<evidence type="ECO:0000256" key="1">
    <source>
        <dbReference type="ARBA" id="ARBA00004117"/>
    </source>
</evidence>
<organism evidence="14 15">
    <name type="scientific">Phenylobacterium glaciei</name>
    <dbReference type="NCBI Taxonomy" id="2803784"/>
    <lineage>
        <taxon>Bacteria</taxon>
        <taxon>Pseudomonadati</taxon>
        <taxon>Pseudomonadota</taxon>
        <taxon>Alphaproteobacteria</taxon>
        <taxon>Caulobacterales</taxon>
        <taxon>Caulobacteraceae</taxon>
        <taxon>Phenylobacterium</taxon>
    </lineage>
</organism>
<dbReference type="InterPro" id="IPR000067">
    <property type="entry name" value="FlgMring_FliF"/>
</dbReference>
<comment type="function">
    <text evidence="9">The M ring may be actively involved in energy transduction.</text>
</comment>
<keyword evidence="6 11" id="KW-1133">Transmembrane helix</keyword>
<evidence type="ECO:0000256" key="7">
    <source>
        <dbReference type="ARBA" id="ARBA00023136"/>
    </source>
</evidence>
<feature type="domain" description="Flagellar M-ring C-terminal" evidence="13">
    <location>
        <begin position="242"/>
        <end position="403"/>
    </location>
</feature>
<gene>
    <name evidence="14" type="primary">fliF</name>
    <name evidence="14" type="ORF">JKL49_06005</name>
</gene>
<feature type="domain" description="Flagellar M-ring N-terminal" evidence="12">
    <location>
        <begin position="42"/>
        <end position="211"/>
    </location>
</feature>
<evidence type="ECO:0000256" key="10">
    <source>
        <dbReference type="SAM" id="MobiDB-lite"/>
    </source>
</evidence>
<keyword evidence="14" id="KW-0969">Cilium</keyword>
<dbReference type="GO" id="GO:0071973">
    <property type="term" value="P:bacterial-type flagellum-dependent cell motility"/>
    <property type="evidence" value="ECO:0007669"/>
    <property type="project" value="InterPro"/>
</dbReference>
<keyword evidence="15" id="KW-1185">Reference proteome</keyword>
<comment type="subcellular location">
    <subcellularLocation>
        <location evidence="1 9">Bacterial flagellum basal body</location>
    </subcellularLocation>
    <subcellularLocation>
        <location evidence="2">Cell membrane</location>
        <topology evidence="2">Multi-pass membrane protein</topology>
    </subcellularLocation>
</comment>
<dbReference type="Pfam" id="PF08345">
    <property type="entry name" value="YscJ_FliF_C"/>
    <property type="match status" value="1"/>
</dbReference>
<keyword evidence="7 11" id="KW-0472">Membrane</keyword>
<evidence type="ECO:0000256" key="6">
    <source>
        <dbReference type="ARBA" id="ARBA00022989"/>
    </source>
</evidence>
<feature type="compositionally biased region" description="Polar residues" evidence="10">
    <location>
        <begin position="277"/>
        <end position="299"/>
    </location>
</feature>
<dbReference type="Pfam" id="PF01514">
    <property type="entry name" value="YscJ_FliF"/>
    <property type="match status" value="1"/>
</dbReference>
<evidence type="ECO:0000256" key="2">
    <source>
        <dbReference type="ARBA" id="ARBA00004651"/>
    </source>
</evidence>
<evidence type="ECO:0000313" key="15">
    <source>
        <dbReference type="Proteomes" id="UP000622580"/>
    </source>
</evidence>
<keyword evidence="14" id="KW-0966">Cell projection</keyword>
<dbReference type="PRINTS" id="PR01009">
    <property type="entry name" value="FLGMRINGFLIF"/>
</dbReference>
<evidence type="ECO:0000259" key="12">
    <source>
        <dbReference type="Pfam" id="PF01514"/>
    </source>
</evidence>
<dbReference type="Gene3D" id="3.30.300.30">
    <property type="match status" value="1"/>
</dbReference>
<dbReference type="NCBIfam" id="TIGR00206">
    <property type="entry name" value="fliF"/>
    <property type="match status" value="1"/>
</dbReference>
<dbReference type="RefSeq" id="WP_215338975.1">
    <property type="nucleotide sequence ID" value="NZ_JAGSGD010000001.1"/>
</dbReference>
<dbReference type="PIRSF" id="PIRSF004862">
    <property type="entry name" value="FliF"/>
    <property type="match status" value="1"/>
</dbReference>
<evidence type="ECO:0000256" key="3">
    <source>
        <dbReference type="ARBA" id="ARBA00007971"/>
    </source>
</evidence>
<dbReference type="EMBL" id="JAGSGD010000001">
    <property type="protein sequence ID" value="MBR7618938.1"/>
    <property type="molecule type" value="Genomic_DNA"/>
</dbReference>
<dbReference type="InterPro" id="IPR043427">
    <property type="entry name" value="YscJ/FliF"/>
</dbReference>
<keyword evidence="5 11" id="KW-0812">Transmembrane</keyword>
<dbReference type="InterPro" id="IPR045851">
    <property type="entry name" value="AMP-bd_C_sf"/>
</dbReference>
<keyword evidence="14" id="KW-0282">Flagellum</keyword>
<evidence type="ECO:0000256" key="5">
    <source>
        <dbReference type="ARBA" id="ARBA00022692"/>
    </source>
</evidence>